<evidence type="ECO:0000313" key="4">
    <source>
        <dbReference type="Proteomes" id="UP000716291"/>
    </source>
</evidence>
<name>A0A9P6X0C9_RHIOR</name>
<proteinExistence type="predicted"/>
<feature type="chain" id="PRO_5040452314" evidence="2">
    <location>
        <begin position="19"/>
        <end position="148"/>
    </location>
</feature>
<dbReference type="OrthoDB" id="2244043at2759"/>
<evidence type="ECO:0000256" key="1">
    <source>
        <dbReference type="SAM" id="MobiDB-lite"/>
    </source>
</evidence>
<feature type="compositionally biased region" description="Acidic residues" evidence="1">
    <location>
        <begin position="103"/>
        <end position="123"/>
    </location>
</feature>
<keyword evidence="4" id="KW-1185">Reference proteome</keyword>
<organism evidence="3 4">
    <name type="scientific">Rhizopus oryzae</name>
    <name type="common">Mucormycosis agent</name>
    <name type="synonym">Rhizopus arrhizus var. delemar</name>
    <dbReference type="NCBI Taxonomy" id="64495"/>
    <lineage>
        <taxon>Eukaryota</taxon>
        <taxon>Fungi</taxon>
        <taxon>Fungi incertae sedis</taxon>
        <taxon>Mucoromycota</taxon>
        <taxon>Mucoromycotina</taxon>
        <taxon>Mucoromycetes</taxon>
        <taxon>Mucorales</taxon>
        <taxon>Mucorineae</taxon>
        <taxon>Rhizopodaceae</taxon>
        <taxon>Rhizopus</taxon>
    </lineage>
</organism>
<dbReference type="Proteomes" id="UP000716291">
    <property type="component" value="Unassembled WGS sequence"/>
</dbReference>
<accession>A0A9P6X0C9</accession>
<keyword evidence="2" id="KW-0732">Signal</keyword>
<feature type="signal peptide" evidence="2">
    <location>
        <begin position="1"/>
        <end position="18"/>
    </location>
</feature>
<gene>
    <name evidence="3" type="ORF">G6F64_011106</name>
</gene>
<comment type="caution">
    <text evidence="3">The sequence shown here is derived from an EMBL/GenBank/DDBJ whole genome shotgun (WGS) entry which is preliminary data.</text>
</comment>
<sequence length="148" mass="16694">MKSFTLCLLSCMIAIALAKVSYFEFPAPNSIYYQGTPIQFVANGVSHDDDVTIRVSLHTSSDSRVVKILGDFNGKEVSSSGDDFAFTWLADVPAGQYYVEAAELEEEDEDEDEDDGEDDEEDDRNISYNFQIVTWPYAAPIYSRYKKK</sequence>
<evidence type="ECO:0000313" key="3">
    <source>
        <dbReference type="EMBL" id="KAG1302232.1"/>
    </source>
</evidence>
<protein>
    <submittedName>
        <fullName evidence="3">Uncharacterized protein</fullName>
    </submittedName>
</protein>
<dbReference type="AlphaFoldDB" id="A0A9P6X0C9"/>
<dbReference type="EMBL" id="JAANQT010002551">
    <property type="protein sequence ID" value="KAG1302232.1"/>
    <property type="molecule type" value="Genomic_DNA"/>
</dbReference>
<evidence type="ECO:0000256" key="2">
    <source>
        <dbReference type="SAM" id="SignalP"/>
    </source>
</evidence>
<reference evidence="3" key="1">
    <citation type="journal article" date="2020" name="Microb. Genom.">
        <title>Genetic diversity of clinical and environmental Mucorales isolates obtained from an investigation of mucormycosis cases among solid organ transplant recipients.</title>
        <authorList>
            <person name="Nguyen M.H."/>
            <person name="Kaul D."/>
            <person name="Muto C."/>
            <person name="Cheng S.J."/>
            <person name="Richter R.A."/>
            <person name="Bruno V.M."/>
            <person name="Liu G."/>
            <person name="Beyhan S."/>
            <person name="Sundermann A.J."/>
            <person name="Mounaud S."/>
            <person name="Pasculle A.W."/>
            <person name="Nierman W.C."/>
            <person name="Driscoll E."/>
            <person name="Cumbie R."/>
            <person name="Clancy C.J."/>
            <person name="Dupont C.L."/>
        </authorList>
    </citation>
    <scope>NUCLEOTIDE SEQUENCE</scope>
    <source>
        <strain evidence="3">GL11</strain>
    </source>
</reference>
<feature type="region of interest" description="Disordered" evidence="1">
    <location>
        <begin position="103"/>
        <end position="128"/>
    </location>
</feature>